<keyword evidence="1" id="KW-0805">Transcription regulation</keyword>
<protein>
    <submittedName>
        <fullName evidence="5">Transcriptional regulator, GntR family</fullName>
    </submittedName>
</protein>
<keyword evidence="3" id="KW-0804">Transcription</keyword>
<dbReference type="PANTHER" id="PTHR44846:SF1">
    <property type="entry name" value="MANNOSYL-D-GLYCERATE TRANSPORT_METABOLISM SYSTEM REPRESSOR MNGR-RELATED"/>
    <property type="match status" value="1"/>
</dbReference>
<dbReference type="AlphaFoldDB" id="A0A1G6UKI7"/>
<keyword evidence="6" id="KW-1185">Reference proteome</keyword>
<dbReference type="GO" id="GO:0003700">
    <property type="term" value="F:DNA-binding transcription factor activity"/>
    <property type="evidence" value="ECO:0007669"/>
    <property type="project" value="InterPro"/>
</dbReference>
<evidence type="ECO:0000259" key="4">
    <source>
        <dbReference type="PROSITE" id="PS50949"/>
    </source>
</evidence>
<dbReference type="GO" id="GO:0045892">
    <property type="term" value="P:negative regulation of DNA-templated transcription"/>
    <property type="evidence" value="ECO:0007669"/>
    <property type="project" value="TreeGrafter"/>
</dbReference>
<organism evidence="5 6">
    <name type="scientific">Sanguibacter gelidistatuariae</name>
    <dbReference type="NCBI Taxonomy" id="1814289"/>
    <lineage>
        <taxon>Bacteria</taxon>
        <taxon>Bacillati</taxon>
        <taxon>Actinomycetota</taxon>
        <taxon>Actinomycetes</taxon>
        <taxon>Micrococcales</taxon>
        <taxon>Sanguibacteraceae</taxon>
        <taxon>Sanguibacter</taxon>
    </lineage>
</organism>
<dbReference type="PROSITE" id="PS50949">
    <property type="entry name" value="HTH_GNTR"/>
    <property type="match status" value="1"/>
</dbReference>
<dbReference type="SMART" id="SM00866">
    <property type="entry name" value="UTRA"/>
    <property type="match status" value="1"/>
</dbReference>
<evidence type="ECO:0000313" key="5">
    <source>
        <dbReference type="EMBL" id="SDD41107.1"/>
    </source>
</evidence>
<dbReference type="PRINTS" id="PR00035">
    <property type="entry name" value="HTHGNTR"/>
</dbReference>
<evidence type="ECO:0000256" key="2">
    <source>
        <dbReference type="ARBA" id="ARBA00023125"/>
    </source>
</evidence>
<dbReference type="InterPro" id="IPR011663">
    <property type="entry name" value="UTRA"/>
</dbReference>
<sequence>MAESQAGDAHAHKYLAVRAYLTELITTELEAGDPVPSERTLTERFSVSRMTVRQALDALVAEGALVREQGRGTFVARHYADFEMRLTTFGEEARRRGLDPGTRVLEFEQAPATARVAAELGVDEGAAMHHVVRLRTADGRPMGLEHSWIPVALIPDLLDDGVPESLYAALRDHGLAPTWGEDTLTAAEATPVEAELLGLDGPRAVMRTQRRTFAGQVALMLSKSTYRGDRYSVFVPLREARPLLVPRPSRA</sequence>
<dbReference type="STRING" id="1814289.SAMN05216410_3268"/>
<dbReference type="InterPro" id="IPR000524">
    <property type="entry name" value="Tscrpt_reg_HTH_GntR"/>
</dbReference>
<dbReference type="InterPro" id="IPR050679">
    <property type="entry name" value="Bact_HTH_transcr_reg"/>
</dbReference>
<feature type="domain" description="HTH gntR-type" evidence="4">
    <location>
        <begin position="11"/>
        <end position="78"/>
    </location>
</feature>
<proteinExistence type="predicted"/>
<keyword evidence="2" id="KW-0238">DNA-binding</keyword>
<dbReference type="OrthoDB" id="7363114at2"/>
<dbReference type="InterPro" id="IPR028978">
    <property type="entry name" value="Chorismate_lyase_/UTRA_dom_sf"/>
</dbReference>
<dbReference type="InterPro" id="IPR036390">
    <property type="entry name" value="WH_DNA-bd_sf"/>
</dbReference>
<name>A0A1G6UKI7_9MICO</name>
<dbReference type="PANTHER" id="PTHR44846">
    <property type="entry name" value="MANNOSYL-D-GLYCERATE TRANSPORT/METABOLISM SYSTEM REPRESSOR MNGR-RELATED"/>
    <property type="match status" value="1"/>
</dbReference>
<evidence type="ECO:0000256" key="3">
    <source>
        <dbReference type="ARBA" id="ARBA00023163"/>
    </source>
</evidence>
<reference evidence="5 6" key="1">
    <citation type="submission" date="2016-09" db="EMBL/GenBank/DDBJ databases">
        <authorList>
            <person name="Capua I."/>
            <person name="De Benedictis P."/>
            <person name="Joannis T."/>
            <person name="Lombin L.H."/>
            <person name="Cattoli G."/>
        </authorList>
    </citation>
    <scope>NUCLEOTIDE SEQUENCE [LARGE SCALE GENOMIC DNA]</scope>
    <source>
        <strain evidence="5 6">ISLP-3</strain>
    </source>
</reference>
<dbReference type="Pfam" id="PF00392">
    <property type="entry name" value="GntR"/>
    <property type="match status" value="1"/>
</dbReference>
<dbReference type="RefSeq" id="WP_093185205.1">
    <property type="nucleotide sequence ID" value="NZ_FMYH01000007.1"/>
</dbReference>
<accession>A0A1G6UKI7</accession>
<dbReference type="Pfam" id="PF07702">
    <property type="entry name" value="UTRA"/>
    <property type="match status" value="1"/>
</dbReference>
<dbReference type="SUPFAM" id="SSF46785">
    <property type="entry name" value="Winged helix' DNA-binding domain"/>
    <property type="match status" value="1"/>
</dbReference>
<dbReference type="GO" id="GO:0003677">
    <property type="term" value="F:DNA binding"/>
    <property type="evidence" value="ECO:0007669"/>
    <property type="project" value="UniProtKB-KW"/>
</dbReference>
<dbReference type="Gene3D" id="3.40.1410.10">
    <property type="entry name" value="Chorismate lyase-like"/>
    <property type="match status" value="1"/>
</dbReference>
<dbReference type="EMBL" id="FMYH01000007">
    <property type="protein sequence ID" value="SDD41107.1"/>
    <property type="molecule type" value="Genomic_DNA"/>
</dbReference>
<dbReference type="Proteomes" id="UP000199039">
    <property type="component" value="Unassembled WGS sequence"/>
</dbReference>
<dbReference type="InterPro" id="IPR036388">
    <property type="entry name" value="WH-like_DNA-bd_sf"/>
</dbReference>
<dbReference type="Gene3D" id="1.10.10.10">
    <property type="entry name" value="Winged helix-like DNA-binding domain superfamily/Winged helix DNA-binding domain"/>
    <property type="match status" value="1"/>
</dbReference>
<evidence type="ECO:0000256" key="1">
    <source>
        <dbReference type="ARBA" id="ARBA00023015"/>
    </source>
</evidence>
<dbReference type="SUPFAM" id="SSF64288">
    <property type="entry name" value="Chorismate lyase-like"/>
    <property type="match status" value="1"/>
</dbReference>
<dbReference type="SMART" id="SM00345">
    <property type="entry name" value="HTH_GNTR"/>
    <property type="match status" value="1"/>
</dbReference>
<gene>
    <name evidence="5" type="ORF">SAMN05216410_3268</name>
</gene>
<evidence type="ECO:0000313" key="6">
    <source>
        <dbReference type="Proteomes" id="UP000199039"/>
    </source>
</evidence>
<dbReference type="CDD" id="cd07377">
    <property type="entry name" value="WHTH_GntR"/>
    <property type="match status" value="1"/>
</dbReference>